<reference evidence="5 7" key="1">
    <citation type="journal article" date="2013" name="Biodegradation">
        <title>Occurrence of 4-tert-butylphenol (4-t-BP) biodegradation in an aquatic sample caused by the presence of Spirodela polyrrhiza and isolation of a 4-t-BP-utilizing bacterium.</title>
        <authorList>
            <person name="Ogata Y."/>
            <person name="Toyama T."/>
            <person name="Yu N."/>
            <person name="Wang X."/>
            <person name="Sei K."/>
            <person name="Ike M."/>
        </authorList>
    </citation>
    <scope>NUCLEOTIDE SEQUENCE [LARGE SCALE GENOMIC DNA]</scope>
    <source>
        <strain evidence="5 7">OMI</strain>
    </source>
</reference>
<sequence length="390" mass="42180">MGENFAFFLPVMMASFGVVFAFVWTLRVRAAGYWSAAFFCVAGGFAVPAGFALVPTPLWGFLADLLFASGFLLFSQALLERWRPNWLLRVRIAIWALSVMLCAVSLMLDNLPFELAASDFGCFLLIGLPLIAGRDRLDNWSDRTLFGAATLVALDNLIRGSTVPLTLSGGSFLSSDYAFLMQALACVLGLFLALAALAANMLDLLARYQRDALHDPLSGLLNRRGFDDAIGQRARKLPTQGSLIVCDIDHFKSINDAHGHALGDRVIVTLARILVQFAPAEAITARFGGEEFILFLPDADAARAATVANDIRESIAQEVARQLGLSRPLTASFGLSAVQPGDAAIHDAIARADAALYEAKTHGRNRVCVRRALAVSDKRADGPRPRAQSR</sequence>
<feature type="transmembrane region" description="Helical" evidence="3">
    <location>
        <begin position="33"/>
        <end position="53"/>
    </location>
</feature>
<dbReference type="PANTHER" id="PTHR45138">
    <property type="entry name" value="REGULATORY COMPONENTS OF SENSORY TRANSDUCTION SYSTEM"/>
    <property type="match status" value="1"/>
</dbReference>
<reference evidence="5" key="4">
    <citation type="submission" date="2017-10" db="EMBL/GenBank/DDBJ databases">
        <authorList>
            <person name="Banno H."/>
            <person name="Chua N.-H."/>
        </authorList>
    </citation>
    <scope>NUCLEOTIDE SEQUENCE</scope>
    <source>
        <strain evidence="5">OMI</strain>
    </source>
</reference>
<dbReference type="Pfam" id="PF00990">
    <property type="entry name" value="GGDEF"/>
    <property type="match status" value="1"/>
</dbReference>
<dbReference type="AlphaFoldDB" id="A0A292ZJ31"/>
<dbReference type="CDD" id="cd01949">
    <property type="entry name" value="GGDEF"/>
    <property type="match status" value="1"/>
</dbReference>
<dbReference type="SUPFAM" id="SSF55073">
    <property type="entry name" value="Nucleotide cyclase"/>
    <property type="match status" value="1"/>
</dbReference>
<dbReference type="GO" id="GO:0052621">
    <property type="term" value="F:diguanylate cyclase activity"/>
    <property type="evidence" value="ECO:0007669"/>
    <property type="project" value="UniProtKB-EC"/>
</dbReference>
<evidence type="ECO:0000256" key="1">
    <source>
        <dbReference type="ARBA" id="ARBA00012528"/>
    </source>
</evidence>
<dbReference type="InterPro" id="IPR000160">
    <property type="entry name" value="GGDEF_dom"/>
</dbReference>
<dbReference type="Gene3D" id="3.30.70.270">
    <property type="match status" value="1"/>
</dbReference>
<dbReference type="EMBL" id="CP060035">
    <property type="protein sequence ID" value="QOT71962.1"/>
    <property type="molecule type" value="Genomic_DNA"/>
</dbReference>
<comment type="catalytic activity">
    <reaction evidence="2">
        <text>2 GTP = 3',3'-c-di-GMP + 2 diphosphate</text>
        <dbReference type="Rhea" id="RHEA:24898"/>
        <dbReference type="ChEBI" id="CHEBI:33019"/>
        <dbReference type="ChEBI" id="CHEBI:37565"/>
        <dbReference type="ChEBI" id="CHEBI:58805"/>
        <dbReference type="EC" id="2.7.7.65"/>
    </reaction>
</comment>
<feature type="domain" description="GGDEF" evidence="4">
    <location>
        <begin position="239"/>
        <end position="372"/>
    </location>
</feature>
<dbReference type="EMBL" id="BEWI01000032">
    <property type="protein sequence ID" value="GAY23078.1"/>
    <property type="molecule type" value="Genomic_DNA"/>
</dbReference>
<proteinExistence type="predicted"/>
<reference evidence="8" key="5">
    <citation type="submission" date="2020-08" db="EMBL/GenBank/DDBJ databases">
        <title>Complete genome sequence of Sphingobium barthaii strain KK22, a high-molecular-weight polycyclic aromatic hydrocarbon-degrading soil bacterium.</title>
        <authorList>
            <person name="Mori J.F."/>
            <person name="Kanaly R.A."/>
        </authorList>
    </citation>
    <scope>NUCLEOTIDE SEQUENCE [LARGE SCALE GENOMIC DNA]</scope>
    <source>
        <strain evidence="8">KK22</strain>
    </source>
</reference>
<dbReference type="PROSITE" id="PS50887">
    <property type="entry name" value="GGDEF"/>
    <property type="match status" value="1"/>
</dbReference>
<reference evidence="5 7" key="2">
    <citation type="journal article" date="2013" name="Environ. Sci. Technol.">
        <title>The 4-tert-butylphenol-utilizing bacterium Sphingobium fuliginis OMI can degrade bisphenols via phenolic ring hydroxylation and meta-cleavage pathway.</title>
        <authorList>
            <person name="Ogata Y."/>
            <person name="Goda S."/>
            <person name="Toyama T."/>
            <person name="Sei K."/>
            <person name="Ike M."/>
        </authorList>
    </citation>
    <scope>NUCLEOTIDE SEQUENCE [LARGE SCALE GENOMIC DNA]</scope>
    <source>
        <strain evidence="5 7">OMI</strain>
    </source>
</reference>
<gene>
    <name evidence="6" type="ORF">H5V43_01945</name>
    <name evidence="5" type="ORF">SFOMI_3642</name>
</gene>
<dbReference type="FunFam" id="3.30.70.270:FF:000001">
    <property type="entry name" value="Diguanylate cyclase domain protein"/>
    <property type="match status" value="1"/>
</dbReference>
<dbReference type="Proteomes" id="UP000593663">
    <property type="component" value="Chromosome 1"/>
</dbReference>
<evidence type="ECO:0000313" key="5">
    <source>
        <dbReference type="EMBL" id="GAY23078.1"/>
    </source>
</evidence>
<evidence type="ECO:0000259" key="4">
    <source>
        <dbReference type="PROSITE" id="PS50887"/>
    </source>
</evidence>
<dbReference type="InterPro" id="IPR043128">
    <property type="entry name" value="Rev_trsase/Diguanyl_cyclase"/>
</dbReference>
<feature type="transmembrane region" description="Helical" evidence="3">
    <location>
        <begin position="6"/>
        <end position="26"/>
    </location>
</feature>
<evidence type="ECO:0000256" key="2">
    <source>
        <dbReference type="ARBA" id="ARBA00034247"/>
    </source>
</evidence>
<feature type="transmembrane region" description="Helical" evidence="3">
    <location>
        <begin position="86"/>
        <end position="107"/>
    </location>
</feature>
<protein>
    <recommendedName>
        <fullName evidence="1">diguanylate cyclase</fullName>
        <ecNumber evidence="1">2.7.7.65</ecNumber>
    </recommendedName>
</protein>
<dbReference type="EC" id="2.7.7.65" evidence="1"/>
<dbReference type="PANTHER" id="PTHR45138:SF9">
    <property type="entry name" value="DIGUANYLATE CYCLASE DGCM-RELATED"/>
    <property type="match status" value="1"/>
</dbReference>
<name>A0A292ZJ31_SPHSA</name>
<dbReference type="Proteomes" id="UP000221538">
    <property type="component" value="Unassembled WGS sequence"/>
</dbReference>
<keyword evidence="3" id="KW-1133">Transmembrane helix</keyword>
<evidence type="ECO:0000313" key="8">
    <source>
        <dbReference type="Proteomes" id="UP000593663"/>
    </source>
</evidence>
<accession>A0A292ZJ31</accession>
<feature type="transmembrane region" description="Helical" evidence="3">
    <location>
        <begin position="59"/>
        <end position="79"/>
    </location>
</feature>
<dbReference type="InterPro" id="IPR029787">
    <property type="entry name" value="Nucleotide_cyclase"/>
</dbReference>
<feature type="transmembrane region" description="Helical" evidence="3">
    <location>
        <begin position="145"/>
        <end position="167"/>
    </location>
</feature>
<keyword evidence="3" id="KW-0812">Transmembrane</keyword>
<keyword evidence="3" id="KW-0472">Membrane</keyword>
<dbReference type="SMART" id="SM00267">
    <property type="entry name" value="GGDEF"/>
    <property type="match status" value="1"/>
</dbReference>
<reference evidence="5" key="3">
    <citation type="submission" date="2017-10" db="EMBL/GenBank/DDBJ databases">
        <title>Bioaugmenting a lab-scale membrane bioreactor with Sphingobium fuliginis OMI to degrade 4-tert-butylphenol.</title>
        <authorList>
            <person name="Takada K."/>
            <person name="Shiba T."/>
            <person name="Soda S."/>
            <person name="Inoue D."/>
            <person name="Miyake M."/>
            <person name="Eguchi M."/>
            <person name="Ike M."/>
        </authorList>
    </citation>
    <scope>NUCLEOTIDE SEQUENCE</scope>
    <source>
        <strain evidence="5">OMI</strain>
    </source>
</reference>
<organism evidence="5 7">
    <name type="scientific">Sphingobium fuliginis (strain ATCC 27551)</name>
    <dbReference type="NCBI Taxonomy" id="336203"/>
    <lineage>
        <taxon>Bacteria</taxon>
        <taxon>Pseudomonadati</taxon>
        <taxon>Pseudomonadota</taxon>
        <taxon>Alphaproteobacteria</taxon>
        <taxon>Sphingomonadales</taxon>
        <taxon>Sphingomonadaceae</taxon>
        <taxon>Sphingobium</taxon>
    </lineage>
</organism>
<dbReference type="RefSeq" id="WP_025547834.1">
    <property type="nucleotide sequence ID" value="NZ_BATN01000015.1"/>
</dbReference>
<feature type="transmembrane region" description="Helical" evidence="3">
    <location>
        <begin position="179"/>
        <end position="202"/>
    </location>
</feature>
<evidence type="ECO:0000256" key="3">
    <source>
        <dbReference type="SAM" id="Phobius"/>
    </source>
</evidence>
<dbReference type="KEGG" id="sbar:H5V43_01945"/>
<reference evidence="6" key="6">
    <citation type="journal article" date="2021" name="Microbiol. Resour. Announc.">
        <title>Complete Genome Sequence of Sphingobium barthaii KK22, a High-Molecular-Weight Polycyclic Aromatic Hydrocarbon-Degrading Soil Bacterium.</title>
        <authorList>
            <person name="Mori J.F."/>
            <person name="Kanaly R.A."/>
        </authorList>
    </citation>
    <scope>NUCLEOTIDE SEQUENCE</scope>
    <source>
        <strain evidence="6">KK22</strain>
    </source>
</reference>
<evidence type="ECO:0000313" key="6">
    <source>
        <dbReference type="EMBL" id="QOT71962.1"/>
    </source>
</evidence>
<dbReference type="NCBIfam" id="TIGR00254">
    <property type="entry name" value="GGDEF"/>
    <property type="match status" value="1"/>
</dbReference>
<evidence type="ECO:0000313" key="7">
    <source>
        <dbReference type="Proteomes" id="UP000221538"/>
    </source>
</evidence>
<dbReference type="InterPro" id="IPR050469">
    <property type="entry name" value="Diguanylate_Cyclase"/>
</dbReference>
<feature type="transmembrane region" description="Helical" evidence="3">
    <location>
        <begin position="113"/>
        <end position="133"/>
    </location>
</feature>